<keyword evidence="3 7" id="KW-0812">Transmembrane</keyword>
<feature type="compositionally biased region" description="Polar residues" evidence="6">
    <location>
        <begin position="176"/>
        <end position="186"/>
    </location>
</feature>
<comment type="subcellular location">
    <subcellularLocation>
        <location evidence="1">Membrane</location>
    </subcellularLocation>
</comment>
<feature type="compositionally biased region" description="Polar residues" evidence="6">
    <location>
        <begin position="117"/>
        <end position="128"/>
    </location>
</feature>
<comment type="similarity">
    <text evidence="2">Belongs to the CD225/Dispanin family.</text>
</comment>
<sequence>MLTHASVMEGQKQLLSEEVPKNSECAGIEAPELIQQDITADEEDTTQDNLKLSDVQVVSNNEVSSTERKECEETQDREIEVRVELRENKREGETSPNDGENKTTENNDKDAVGNGGNDTNVQTSSEMNSNEKDDSEKTQNTTEEIANDKEEENIDTKTEETANNGNHCAEVVADDGNNNVENTESGTKTKDSVRRTRFSSEITIQPKAYFQAGAETVVMMPPGSSADDVFKNDSRSTSTASSAHAVGNAHPSDSVLPRTFLPLTLFTCLFCPMIGLFAVYKSYSVKQFIKKGDIRKANQASQHARQLGVLTLCIGFFFVLAIVVIAVLVSTLT</sequence>
<evidence type="ECO:0000256" key="4">
    <source>
        <dbReference type="ARBA" id="ARBA00022989"/>
    </source>
</evidence>
<dbReference type="GO" id="GO:0016020">
    <property type="term" value="C:membrane"/>
    <property type="evidence" value="ECO:0007669"/>
    <property type="project" value="UniProtKB-SubCell"/>
</dbReference>
<reference evidence="8" key="1">
    <citation type="submission" date="2020-04" db="EMBL/GenBank/DDBJ databases">
        <authorList>
            <person name="Alioto T."/>
            <person name="Alioto T."/>
            <person name="Gomez Garrido J."/>
        </authorList>
    </citation>
    <scope>NUCLEOTIDE SEQUENCE</scope>
    <source>
        <strain evidence="8">A484AB</strain>
    </source>
</reference>
<evidence type="ECO:0000256" key="3">
    <source>
        <dbReference type="ARBA" id="ARBA00022692"/>
    </source>
</evidence>
<feature type="region of interest" description="Disordered" evidence="6">
    <location>
        <begin position="40"/>
        <end position="192"/>
    </location>
</feature>
<dbReference type="AlphaFoldDB" id="A0A7D9EV17"/>
<evidence type="ECO:0000256" key="7">
    <source>
        <dbReference type="SAM" id="Phobius"/>
    </source>
</evidence>
<dbReference type="InterPro" id="IPR051423">
    <property type="entry name" value="CD225/Dispanin"/>
</dbReference>
<dbReference type="OrthoDB" id="10653109at2759"/>
<evidence type="ECO:0000256" key="1">
    <source>
        <dbReference type="ARBA" id="ARBA00004370"/>
    </source>
</evidence>
<proteinExistence type="inferred from homology"/>
<name>A0A7D9EV17_PARCT</name>
<evidence type="ECO:0000256" key="6">
    <source>
        <dbReference type="SAM" id="MobiDB-lite"/>
    </source>
</evidence>
<organism evidence="8 9">
    <name type="scientific">Paramuricea clavata</name>
    <name type="common">Red gorgonian</name>
    <name type="synonym">Violescent sea-whip</name>
    <dbReference type="NCBI Taxonomy" id="317549"/>
    <lineage>
        <taxon>Eukaryota</taxon>
        <taxon>Metazoa</taxon>
        <taxon>Cnidaria</taxon>
        <taxon>Anthozoa</taxon>
        <taxon>Octocorallia</taxon>
        <taxon>Malacalcyonacea</taxon>
        <taxon>Plexauridae</taxon>
        <taxon>Paramuricea</taxon>
    </lineage>
</organism>
<evidence type="ECO:0000256" key="2">
    <source>
        <dbReference type="ARBA" id="ARBA00006843"/>
    </source>
</evidence>
<feature type="transmembrane region" description="Helical" evidence="7">
    <location>
        <begin position="260"/>
        <end position="280"/>
    </location>
</feature>
<evidence type="ECO:0000313" key="9">
    <source>
        <dbReference type="Proteomes" id="UP001152795"/>
    </source>
</evidence>
<dbReference type="PANTHER" id="PTHR14948:SF25">
    <property type="entry name" value="DUF4190 DOMAIN-CONTAINING PROTEIN"/>
    <property type="match status" value="1"/>
</dbReference>
<dbReference type="Proteomes" id="UP001152795">
    <property type="component" value="Unassembled WGS sequence"/>
</dbReference>
<dbReference type="Pfam" id="PF04505">
    <property type="entry name" value="CD225"/>
    <property type="match status" value="1"/>
</dbReference>
<gene>
    <name evidence="8" type="ORF">PACLA_8A043648</name>
</gene>
<dbReference type="InterPro" id="IPR007593">
    <property type="entry name" value="CD225/Dispanin_fam"/>
</dbReference>
<dbReference type="EMBL" id="CACRXK020009067">
    <property type="protein sequence ID" value="CAB4016308.1"/>
    <property type="molecule type" value="Genomic_DNA"/>
</dbReference>
<evidence type="ECO:0000256" key="5">
    <source>
        <dbReference type="ARBA" id="ARBA00023136"/>
    </source>
</evidence>
<feature type="compositionally biased region" description="Basic and acidic residues" evidence="6">
    <location>
        <begin position="65"/>
        <end position="111"/>
    </location>
</feature>
<feature type="region of interest" description="Disordered" evidence="6">
    <location>
        <begin position="1"/>
        <end position="24"/>
    </location>
</feature>
<evidence type="ECO:0000313" key="8">
    <source>
        <dbReference type="EMBL" id="CAB4016308.1"/>
    </source>
</evidence>
<protein>
    <submittedName>
        <fullName evidence="8">Uncharacterized protein</fullName>
    </submittedName>
</protein>
<keyword evidence="9" id="KW-1185">Reference proteome</keyword>
<keyword evidence="5 7" id="KW-0472">Membrane</keyword>
<dbReference type="PANTHER" id="PTHR14948">
    <property type="entry name" value="NG5"/>
    <property type="match status" value="1"/>
</dbReference>
<accession>A0A7D9EV17</accession>
<comment type="caution">
    <text evidence="8">The sequence shown here is derived from an EMBL/GenBank/DDBJ whole genome shotgun (WGS) entry which is preliminary data.</text>
</comment>
<feature type="transmembrane region" description="Helical" evidence="7">
    <location>
        <begin position="307"/>
        <end position="329"/>
    </location>
</feature>
<keyword evidence="4 7" id="KW-1133">Transmembrane helix</keyword>